<proteinExistence type="predicted"/>
<dbReference type="Pfam" id="PF11887">
    <property type="entry name" value="Mce4_CUP1"/>
    <property type="match status" value="1"/>
</dbReference>
<dbReference type="InterPro" id="IPR052336">
    <property type="entry name" value="MlaD_Phospholipid_Transporter"/>
</dbReference>
<dbReference type="InterPro" id="IPR003399">
    <property type="entry name" value="Mce/MlaD"/>
</dbReference>
<gene>
    <name evidence="3" type="ORF">GC106_69730</name>
</gene>
<dbReference type="PANTHER" id="PTHR33371:SF16">
    <property type="entry name" value="MCE-FAMILY PROTEIN MCE3F"/>
    <property type="match status" value="1"/>
</dbReference>
<dbReference type="InterPro" id="IPR024516">
    <property type="entry name" value="Mce_C"/>
</dbReference>
<accession>A0ABX2FEA8</accession>
<keyword evidence="4" id="KW-1185">Reference proteome</keyword>
<evidence type="ECO:0000259" key="2">
    <source>
        <dbReference type="Pfam" id="PF11887"/>
    </source>
</evidence>
<protein>
    <submittedName>
        <fullName evidence="3">Phospholipid/cholesterol/gamma-HCH transport system substrate-binding protein</fullName>
    </submittedName>
</protein>
<dbReference type="PANTHER" id="PTHR33371">
    <property type="entry name" value="INTERMEMBRANE PHOSPHOLIPID TRANSPORT SYSTEM BINDING PROTEIN MLAD-RELATED"/>
    <property type="match status" value="1"/>
</dbReference>
<sequence length="419" mass="44084">MLTKRTRLQIVAFFVIAIVAVVYALFRFTDVGKVFGRDGYTVRLQLHDSGGIFTNAEVTYRGVQVGRVGEMRLTRDGLEVDLNIRPDAPRIPSDLQAVVANRSAVGEQFVDLQPAKDAGPYLSGDSVILADRTKTPLSTDKVLRDLDDLVVSVPTESLKTVVDELDKAFAGTGPDLAQLLDSTGEFTKAARENLPQTIELLENAGTVLDTQNAESGNIKSFSHSLAQLNEQLKNSDGDIRRLIAATPQAAEQVSGLLRESGTGLSVVLANLLTTSNILVTRTAGLEQALVTYPVVAVGANTVAPGDGTAHLGLALNIFNPPPCVKGYEQTTRRPGNDVAPAPTNEKAYCAEPVGSPINVRGAQNAPYGGKIAAPSQAQIHANAGRPGEQLAEGSAGLIGVLGEPHTAGPLDLLQTLGGS</sequence>
<dbReference type="InterPro" id="IPR005693">
    <property type="entry name" value="Mce"/>
</dbReference>
<dbReference type="Pfam" id="PF02470">
    <property type="entry name" value="MlaD"/>
    <property type="match status" value="1"/>
</dbReference>
<dbReference type="EMBL" id="JAAATY010000030">
    <property type="protein sequence ID" value="NRN69716.1"/>
    <property type="molecule type" value="Genomic_DNA"/>
</dbReference>
<name>A0ABX2FEA8_9PSEU</name>
<dbReference type="Proteomes" id="UP000763557">
    <property type="component" value="Unassembled WGS sequence"/>
</dbReference>
<feature type="domain" description="Mce/MlaD" evidence="1">
    <location>
        <begin position="38"/>
        <end position="114"/>
    </location>
</feature>
<reference evidence="3 4" key="1">
    <citation type="submission" date="2020-01" db="EMBL/GenBank/DDBJ databases">
        <title>Kibdelosporangium persica a novel Actinomycetes from a hot desert in Iran.</title>
        <authorList>
            <person name="Safaei N."/>
            <person name="Zaburannyi N."/>
            <person name="Mueller R."/>
            <person name="Wink J."/>
        </authorList>
    </citation>
    <scope>NUCLEOTIDE SEQUENCE [LARGE SCALE GENOMIC DNA]</scope>
    <source>
        <strain evidence="3 4">4NS15</strain>
    </source>
</reference>
<evidence type="ECO:0000259" key="1">
    <source>
        <dbReference type="Pfam" id="PF02470"/>
    </source>
</evidence>
<dbReference type="RefSeq" id="WP_173140220.1">
    <property type="nucleotide sequence ID" value="NZ_CBCSGW010000017.1"/>
</dbReference>
<evidence type="ECO:0000313" key="4">
    <source>
        <dbReference type="Proteomes" id="UP000763557"/>
    </source>
</evidence>
<comment type="caution">
    <text evidence="3">The sequence shown here is derived from an EMBL/GenBank/DDBJ whole genome shotgun (WGS) entry which is preliminary data.</text>
</comment>
<evidence type="ECO:0000313" key="3">
    <source>
        <dbReference type="EMBL" id="NRN69716.1"/>
    </source>
</evidence>
<feature type="domain" description="Mammalian cell entry C-terminal" evidence="2">
    <location>
        <begin position="122"/>
        <end position="294"/>
    </location>
</feature>
<organism evidence="3 4">
    <name type="scientific">Kibdelosporangium persicum</name>
    <dbReference type="NCBI Taxonomy" id="2698649"/>
    <lineage>
        <taxon>Bacteria</taxon>
        <taxon>Bacillati</taxon>
        <taxon>Actinomycetota</taxon>
        <taxon>Actinomycetes</taxon>
        <taxon>Pseudonocardiales</taxon>
        <taxon>Pseudonocardiaceae</taxon>
        <taxon>Kibdelosporangium</taxon>
    </lineage>
</organism>
<dbReference type="NCBIfam" id="TIGR00996">
    <property type="entry name" value="Mtu_fam_mce"/>
    <property type="match status" value="1"/>
</dbReference>